<dbReference type="STRING" id="1121959.SAMN02746009_03591"/>
<dbReference type="InterPro" id="IPR018633">
    <property type="entry name" value="DUF2357"/>
</dbReference>
<organism evidence="3 4">
    <name type="scientific">Hymenobacter psychrotolerans DSM 18569</name>
    <dbReference type="NCBI Taxonomy" id="1121959"/>
    <lineage>
        <taxon>Bacteria</taxon>
        <taxon>Pseudomonadati</taxon>
        <taxon>Bacteroidota</taxon>
        <taxon>Cytophagia</taxon>
        <taxon>Cytophagales</taxon>
        <taxon>Hymenobacteraceae</taxon>
        <taxon>Hymenobacter</taxon>
    </lineage>
</organism>
<name>A0A1M7EFM4_9BACT</name>
<evidence type="ECO:0000259" key="2">
    <source>
        <dbReference type="Pfam" id="PF09823"/>
    </source>
</evidence>
<dbReference type="Pfam" id="PF04411">
    <property type="entry name" value="PDDEXK_7"/>
    <property type="match status" value="1"/>
</dbReference>
<evidence type="ECO:0000313" key="3">
    <source>
        <dbReference type="EMBL" id="SHL90438.1"/>
    </source>
</evidence>
<gene>
    <name evidence="3" type="ORF">SAMN02746009_03591</name>
</gene>
<sequence>MTSLPDFLPAGKAELSVVSPSALKVQVFDRSSGSLVPVPENGMVAPILFENTDYNFYLEADDPDTRLRLSQSGTLRHRRNGSEHHTLNFRNDVGLTELHILGPVSAIVRLEVLPVKIDYRRDYALMRDEVDSIARGLALAAQARTYGRVGTQSQGTTTLVAWVALMRRYFDELVAAAEAIGRNPHSRLEKTTRLVAPDRLRRVDETQLRRALRRHATASGPILPGTGLGLPRRLPETTSRVTTDTPENRLVKAQLRQTLRNVQALLRSAGPGDEDADPNAEQLFLVAVKPEAESMRRRLGRLLLAPYLREVADVAPASSGSLVFQQHPHYAAFARIYRLLDGGLTFHGDALSVGVKQISQLYEYWCFLTIVRLLAVRFRVESHNLVRVRNTRLTLVLAKGIQAAVTFRCLTTGQKLHLLYNRLFNRLPTVSQQPDNVIQLAGSGALYVFDAKYRLAFDPEYRRRYAGPGPTTDDINVMHRYRDAIVLPPVPSQPEYRRPVVGAYVLFPFADEAGYMGHRFYASVASVGIGGLPLLPGATSLLAAKLEEILAAQGFVSVP</sequence>
<reference evidence="4" key="1">
    <citation type="submission" date="2016-11" db="EMBL/GenBank/DDBJ databases">
        <authorList>
            <person name="Varghese N."/>
            <person name="Submissions S."/>
        </authorList>
    </citation>
    <scope>NUCLEOTIDE SEQUENCE [LARGE SCALE GENOMIC DNA]</scope>
    <source>
        <strain evidence="4">DSM 18569</strain>
    </source>
</reference>
<dbReference type="AlphaFoldDB" id="A0A1M7EFM4"/>
<dbReference type="EMBL" id="FRAS01000025">
    <property type="protein sequence ID" value="SHL90438.1"/>
    <property type="molecule type" value="Genomic_DNA"/>
</dbReference>
<accession>A0A1M7EFM4</accession>
<evidence type="ECO:0000256" key="1">
    <source>
        <dbReference type="SAM" id="MobiDB-lite"/>
    </source>
</evidence>
<evidence type="ECO:0000313" key="4">
    <source>
        <dbReference type="Proteomes" id="UP000183947"/>
    </source>
</evidence>
<keyword evidence="4" id="KW-1185">Reference proteome</keyword>
<proteinExistence type="predicted"/>
<feature type="region of interest" description="Disordered" evidence="1">
    <location>
        <begin position="220"/>
        <end position="244"/>
    </location>
</feature>
<feature type="domain" description="DUF2357" evidence="2">
    <location>
        <begin position="86"/>
        <end position="332"/>
    </location>
</feature>
<feature type="compositionally biased region" description="Low complexity" evidence="1">
    <location>
        <begin position="220"/>
        <end position="232"/>
    </location>
</feature>
<dbReference type="Proteomes" id="UP000183947">
    <property type="component" value="Unassembled WGS sequence"/>
</dbReference>
<protein>
    <submittedName>
        <fullName evidence="3">Predicted component of virus defense system, contains PD-(D/E)xK nuclease domain, DUF524</fullName>
    </submittedName>
</protein>
<dbReference type="Pfam" id="PF09823">
    <property type="entry name" value="DUF2357"/>
    <property type="match status" value="1"/>
</dbReference>
<dbReference type="InterPro" id="IPR007505">
    <property type="entry name" value="PDDEXK_7"/>
</dbReference>